<organism evidence="4">
    <name type="scientific">marine sediment metagenome</name>
    <dbReference type="NCBI Taxonomy" id="412755"/>
    <lineage>
        <taxon>unclassified sequences</taxon>
        <taxon>metagenomes</taxon>
        <taxon>ecological metagenomes</taxon>
    </lineage>
</organism>
<dbReference type="GO" id="GO:0008757">
    <property type="term" value="F:S-adenosylmethionine-dependent methyltransferase activity"/>
    <property type="evidence" value="ECO:0007669"/>
    <property type="project" value="UniProtKB-ARBA"/>
</dbReference>
<evidence type="ECO:0000256" key="3">
    <source>
        <dbReference type="ARBA" id="ARBA00022691"/>
    </source>
</evidence>
<dbReference type="PANTHER" id="PTHR12829:SF7">
    <property type="entry name" value="N6-ADENOSINE-METHYLTRANSFERASE CATALYTIC SUBUNIT"/>
    <property type="match status" value="1"/>
</dbReference>
<keyword evidence="2" id="KW-0808">Transferase</keyword>
<comment type="caution">
    <text evidence="4">The sequence shown here is derived from an EMBL/GenBank/DDBJ whole genome shotgun (WGS) entry which is preliminary data.</text>
</comment>
<name>A0A0F9VMH3_9ZZZZ</name>
<keyword evidence="3" id="KW-0949">S-adenosyl-L-methionine</keyword>
<evidence type="ECO:0000256" key="1">
    <source>
        <dbReference type="ARBA" id="ARBA00022603"/>
    </source>
</evidence>
<reference evidence="4" key="1">
    <citation type="journal article" date="2015" name="Nature">
        <title>Complex archaea that bridge the gap between prokaryotes and eukaryotes.</title>
        <authorList>
            <person name="Spang A."/>
            <person name="Saw J.H."/>
            <person name="Jorgensen S.L."/>
            <person name="Zaremba-Niedzwiedzka K."/>
            <person name="Martijn J."/>
            <person name="Lind A.E."/>
            <person name="van Eijk R."/>
            <person name="Schleper C."/>
            <person name="Guy L."/>
            <person name="Ettema T.J."/>
        </authorList>
    </citation>
    <scope>NUCLEOTIDE SEQUENCE</scope>
</reference>
<dbReference type="PROSITE" id="PS51143">
    <property type="entry name" value="MT_A70"/>
    <property type="match status" value="1"/>
</dbReference>
<dbReference type="GO" id="GO:0008173">
    <property type="term" value="F:RNA methyltransferase activity"/>
    <property type="evidence" value="ECO:0007669"/>
    <property type="project" value="UniProtKB-ARBA"/>
</dbReference>
<sequence>MKSGASSKYPTMELRDIQYLPVARLADLTCACFLWIPVPLLPDGFTILKTWGFEYKTAIFWRKIMSLGMGFWFRGQVEVCLLGIVGNVKAFRIQKPNFIQSKVGRHSEKPEEMRQLIEETGLMPRLELFARQKVEGWDCWGNEVESDIEL</sequence>
<proteinExistence type="predicted"/>
<dbReference type="Pfam" id="PF05063">
    <property type="entry name" value="MT-A70"/>
    <property type="match status" value="1"/>
</dbReference>
<gene>
    <name evidence="4" type="ORF">LCGC14_0387330</name>
</gene>
<dbReference type="AlphaFoldDB" id="A0A0F9VMH3"/>
<accession>A0A0F9VMH3</accession>
<evidence type="ECO:0000256" key="2">
    <source>
        <dbReference type="ARBA" id="ARBA00022679"/>
    </source>
</evidence>
<dbReference type="EMBL" id="LAZR01000321">
    <property type="protein sequence ID" value="KKN74691.1"/>
    <property type="molecule type" value="Genomic_DNA"/>
</dbReference>
<protein>
    <submittedName>
        <fullName evidence="4">Uncharacterized protein</fullName>
    </submittedName>
</protein>
<keyword evidence="1" id="KW-0489">Methyltransferase</keyword>
<dbReference type="GO" id="GO:0032259">
    <property type="term" value="P:methylation"/>
    <property type="evidence" value="ECO:0007669"/>
    <property type="project" value="UniProtKB-KW"/>
</dbReference>
<dbReference type="PANTHER" id="PTHR12829">
    <property type="entry name" value="N6-ADENOSINE-METHYLTRANSFERASE"/>
    <property type="match status" value="1"/>
</dbReference>
<evidence type="ECO:0000313" key="4">
    <source>
        <dbReference type="EMBL" id="KKN74691.1"/>
    </source>
</evidence>
<dbReference type="InterPro" id="IPR007757">
    <property type="entry name" value="MT-A70-like"/>
</dbReference>